<feature type="transmembrane region" description="Helical" evidence="1">
    <location>
        <begin position="16"/>
        <end position="37"/>
    </location>
</feature>
<keyword evidence="3" id="KW-1185">Reference proteome</keyword>
<feature type="transmembrane region" description="Helical" evidence="1">
    <location>
        <begin position="109"/>
        <end position="133"/>
    </location>
</feature>
<accession>A0ABT4VQN7</accession>
<feature type="transmembrane region" description="Helical" evidence="1">
    <location>
        <begin position="145"/>
        <end position="164"/>
    </location>
</feature>
<protein>
    <submittedName>
        <fullName evidence="2">Uncharacterized protein</fullName>
    </submittedName>
</protein>
<proteinExistence type="predicted"/>
<name>A0ABT4VQN7_9HYPH</name>
<keyword evidence="1" id="KW-1133">Transmembrane helix</keyword>
<dbReference type="RefSeq" id="WP_271090815.1">
    <property type="nucleotide sequence ID" value="NZ_JAPJZH010000010.1"/>
</dbReference>
<evidence type="ECO:0000313" key="2">
    <source>
        <dbReference type="EMBL" id="MDA4847017.1"/>
    </source>
</evidence>
<organism evidence="2 3">
    <name type="scientific">Hoeflea poritis</name>
    <dbReference type="NCBI Taxonomy" id="2993659"/>
    <lineage>
        <taxon>Bacteria</taxon>
        <taxon>Pseudomonadati</taxon>
        <taxon>Pseudomonadota</taxon>
        <taxon>Alphaproteobacteria</taxon>
        <taxon>Hyphomicrobiales</taxon>
        <taxon>Rhizobiaceae</taxon>
        <taxon>Hoeflea</taxon>
    </lineage>
</organism>
<feature type="transmembrane region" description="Helical" evidence="1">
    <location>
        <begin position="80"/>
        <end position="97"/>
    </location>
</feature>
<dbReference type="EMBL" id="JAPJZH010000010">
    <property type="protein sequence ID" value="MDA4847017.1"/>
    <property type="molecule type" value="Genomic_DNA"/>
</dbReference>
<keyword evidence="1" id="KW-0472">Membrane</keyword>
<keyword evidence="1" id="KW-0812">Transmembrane</keyword>
<comment type="caution">
    <text evidence="2">The sequence shown here is derived from an EMBL/GenBank/DDBJ whole genome shotgun (WGS) entry which is preliminary data.</text>
</comment>
<reference evidence="2" key="1">
    <citation type="submission" date="2022-11" db="EMBL/GenBank/DDBJ databases">
        <title>Hoeflea poritis sp. nov., isolated from scleractinian coral Porites lutea.</title>
        <authorList>
            <person name="Zhang G."/>
            <person name="Wei Q."/>
            <person name="Cai L."/>
        </authorList>
    </citation>
    <scope>NUCLEOTIDE SEQUENCE</scope>
    <source>
        <strain evidence="2">E7-10</strain>
    </source>
</reference>
<gene>
    <name evidence="2" type="ORF">OOZ53_16780</name>
</gene>
<evidence type="ECO:0000313" key="3">
    <source>
        <dbReference type="Proteomes" id="UP001148313"/>
    </source>
</evidence>
<feature type="transmembrane region" description="Helical" evidence="1">
    <location>
        <begin position="49"/>
        <end position="68"/>
    </location>
</feature>
<evidence type="ECO:0000256" key="1">
    <source>
        <dbReference type="SAM" id="Phobius"/>
    </source>
</evidence>
<sequence length="196" mass="21359">MEAAVRSPNIVRPEEARAFVLSAIVLSTGVFGVAFWYGVFGTVFFDQLFYVWVASTVALIASLFVPPIDALPKFMSWRGRFVLILPSVLMVTTALQGTDLATSEQGDWLVWGLNMAIIAVTLPYLLYVLILVAVPDIDRLTHPRLRIGVFAITGLIALAGYEIGVHHPRFLTCYDFKVSGSNVPDNCRPAAAAEGG</sequence>
<dbReference type="Proteomes" id="UP001148313">
    <property type="component" value="Unassembled WGS sequence"/>
</dbReference>